<dbReference type="Proteomes" id="UP000304148">
    <property type="component" value="Chromosome"/>
</dbReference>
<accession>A0A383RCS1</accession>
<evidence type="ECO:0000256" key="1">
    <source>
        <dbReference type="SAM" id="Phobius"/>
    </source>
</evidence>
<evidence type="ECO:0000313" key="3">
    <source>
        <dbReference type="Proteomes" id="UP000304148"/>
    </source>
</evidence>
<feature type="transmembrane region" description="Helical" evidence="1">
    <location>
        <begin position="43"/>
        <end position="62"/>
    </location>
</feature>
<dbReference type="EMBL" id="LS992241">
    <property type="protein sequence ID" value="SYX84294.1"/>
    <property type="molecule type" value="Genomic_DNA"/>
</dbReference>
<protein>
    <submittedName>
        <fullName evidence="2">Uncharacterized protein</fullName>
    </submittedName>
</protein>
<dbReference type="AlphaFoldDB" id="A0A383RCS1"/>
<keyword evidence="1" id="KW-0812">Transmembrane</keyword>
<sequence length="67" mass="8018">MRKQDEMERYHNDKSAKNGYMFYTLALLVWGLYDFAVKGNSGLQFTILLIGNAIFLWTRVYYKRKVM</sequence>
<organism evidence="2 3">
    <name type="scientific">Paenibacillus alvei</name>
    <name type="common">Bacillus alvei</name>
    <dbReference type="NCBI Taxonomy" id="44250"/>
    <lineage>
        <taxon>Bacteria</taxon>
        <taxon>Bacillati</taxon>
        <taxon>Bacillota</taxon>
        <taxon>Bacilli</taxon>
        <taxon>Bacillales</taxon>
        <taxon>Paenibacillaceae</taxon>
        <taxon>Paenibacillus</taxon>
    </lineage>
</organism>
<proteinExistence type="predicted"/>
<dbReference type="RefSeq" id="WP_138186247.1">
    <property type="nucleotide sequence ID" value="NZ_LS992241.1"/>
</dbReference>
<keyword evidence="1" id="KW-0472">Membrane</keyword>
<name>A0A383RCS1_PAEAL</name>
<feature type="transmembrane region" description="Helical" evidence="1">
    <location>
        <begin position="20"/>
        <end position="37"/>
    </location>
</feature>
<reference evidence="3" key="1">
    <citation type="submission" date="2018-08" db="EMBL/GenBank/DDBJ databases">
        <authorList>
            <person name="Chevrot R."/>
        </authorList>
    </citation>
    <scope>NUCLEOTIDE SEQUENCE [LARGE SCALE GENOMIC DNA]</scope>
</reference>
<keyword evidence="1" id="KW-1133">Transmembrane helix</keyword>
<evidence type="ECO:0000313" key="2">
    <source>
        <dbReference type="EMBL" id="SYX84294.1"/>
    </source>
</evidence>
<gene>
    <name evidence="2" type="ORF">PBLR_12716</name>
</gene>